<sequence>MASTCTLHILHTNDLHSQFSNMPRIASCLKQQRAAWEERGDYVLTVDIGDHLDRYNIKTEASWGHANVQVLNESGYQYVTIGNNEGVTLPKDKLDALYQHAAFTVIVSNLLELDGTLPRWAVPFAIHRWNQLQVAILGVTVSYASVYETIGWNSQEPHELLRQQIDSLREQVDAIILLSHLGYNQDVELAKQFPQIDVILGAHSHHLLKQGERIGHTLITQAGKYGDYIGHVELTIDLSGKSVTAAQSELLAAADYPADQALLSFLEQEEQKSRQVLCQEAAILRRDLPVAWDRESPLATFLAASLRQWTGAEIGLANSGLLLKSLPAGSVTKLDLLQSLPHPINPCTLLLTGEELWQLLQACLQPRLIERQLHGFGFRGKVMGWMAVDGLEIDYRDDEHPVITQIRLAGNPIERNQLYRVATVDMFIFNRLFPQLQEGRDLTFFLPEMLREIILETVSDEHLLESCFATRWHKLA</sequence>
<dbReference type="EMBL" id="JAFBEB010000009">
    <property type="protein sequence ID" value="MBM7591019.1"/>
    <property type="molecule type" value="Genomic_DNA"/>
</dbReference>
<dbReference type="InterPro" id="IPR036907">
    <property type="entry name" value="5'-Nucleotdase_C_sf"/>
</dbReference>
<evidence type="ECO:0000256" key="2">
    <source>
        <dbReference type="RuleBase" id="RU362119"/>
    </source>
</evidence>
<dbReference type="PIRSF" id="PIRSF036361">
    <property type="entry name" value="YunD"/>
    <property type="match status" value="1"/>
</dbReference>
<dbReference type="PROSITE" id="PS00785">
    <property type="entry name" value="5_NUCLEOTIDASE_1"/>
    <property type="match status" value="1"/>
</dbReference>
<dbReference type="InterPro" id="IPR006179">
    <property type="entry name" value="5_nucleotidase/apyrase"/>
</dbReference>
<dbReference type="GO" id="GO:0030288">
    <property type="term" value="C:outer membrane-bounded periplasmic space"/>
    <property type="evidence" value="ECO:0007669"/>
    <property type="project" value="TreeGrafter"/>
</dbReference>
<accession>A0A939BV20</accession>
<evidence type="ECO:0000313" key="5">
    <source>
        <dbReference type="EMBL" id="MBM7591019.1"/>
    </source>
</evidence>
<dbReference type="Gene3D" id="3.90.780.10">
    <property type="entry name" value="5'-Nucleotidase, C-terminal domain"/>
    <property type="match status" value="1"/>
</dbReference>
<name>A0A939BV20_9BACL</name>
<dbReference type="AlphaFoldDB" id="A0A939BV20"/>
<dbReference type="SUPFAM" id="SSF56300">
    <property type="entry name" value="Metallo-dependent phosphatases"/>
    <property type="match status" value="1"/>
</dbReference>
<keyword evidence="2" id="KW-0547">Nucleotide-binding</keyword>
<protein>
    <submittedName>
        <fullName evidence="5">2',3'-cyclic-nucleotide 2'-phosphodiesterase (5'-nucleotidase family)</fullName>
    </submittedName>
</protein>
<dbReference type="GO" id="GO:0008768">
    <property type="term" value="F:UDP-sugar diphosphatase activity"/>
    <property type="evidence" value="ECO:0007669"/>
    <property type="project" value="TreeGrafter"/>
</dbReference>
<dbReference type="RefSeq" id="WP_204518762.1">
    <property type="nucleotide sequence ID" value="NZ_BAABIN010000014.1"/>
</dbReference>
<dbReference type="GO" id="GO:0046872">
    <property type="term" value="F:metal ion binding"/>
    <property type="evidence" value="ECO:0007669"/>
    <property type="project" value="InterPro"/>
</dbReference>
<dbReference type="InterPro" id="IPR006146">
    <property type="entry name" value="5'-Nucleotdase_CS"/>
</dbReference>
<evidence type="ECO:0000259" key="4">
    <source>
        <dbReference type="Pfam" id="PF02872"/>
    </source>
</evidence>
<keyword evidence="2" id="KW-0378">Hydrolase</keyword>
<dbReference type="Gene3D" id="3.60.21.10">
    <property type="match status" value="1"/>
</dbReference>
<dbReference type="InterPro" id="IPR004843">
    <property type="entry name" value="Calcineurin-like_PHP"/>
</dbReference>
<dbReference type="CDD" id="cd00845">
    <property type="entry name" value="MPP_UshA_N_like"/>
    <property type="match status" value="1"/>
</dbReference>
<dbReference type="PANTHER" id="PTHR11575">
    <property type="entry name" value="5'-NUCLEOTIDASE-RELATED"/>
    <property type="match status" value="1"/>
</dbReference>
<dbReference type="InterPro" id="IPR011240">
    <property type="entry name" value="Pesterase_YunD"/>
</dbReference>
<dbReference type="Pfam" id="PF02872">
    <property type="entry name" value="5_nucleotid_C"/>
    <property type="match status" value="1"/>
</dbReference>
<gene>
    <name evidence="5" type="ORF">JOD01_002645</name>
</gene>
<organism evidence="5 6">
    <name type="scientific">Brevibacillus fulvus</name>
    <dbReference type="NCBI Taxonomy" id="1125967"/>
    <lineage>
        <taxon>Bacteria</taxon>
        <taxon>Bacillati</taxon>
        <taxon>Bacillota</taxon>
        <taxon>Bacilli</taxon>
        <taxon>Bacillales</taxon>
        <taxon>Paenibacillaceae</taxon>
        <taxon>Brevibacillus</taxon>
    </lineage>
</organism>
<keyword evidence="1" id="KW-0732">Signal</keyword>
<dbReference type="GO" id="GO:0008253">
    <property type="term" value="F:5'-nucleotidase activity"/>
    <property type="evidence" value="ECO:0007669"/>
    <property type="project" value="TreeGrafter"/>
</dbReference>
<comment type="similarity">
    <text evidence="2">Belongs to the 5'-nucleotidase family.</text>
</comment>
<proteinExistence type="inferred from homology"/>
<dbReference type="InterPro" id="IPR029052">
    <property type="entry name" value="Metallo-depent_PP-like"/>
</dbReference>
<feature type="domain" description="5'-Nucleotidase C-terminal" evidence="4">
    <location>
        <begin position="290"/>
        <end position="425"/>
    </location>
</feature>
<dbReference type="SUPFAM" id="SSF55816">
    <property type="entry name" value="5'-nucleotidase (syn. UDP-sugar hydrolase), C-terminal domain"/>
    <property type="match status" value="1"/>
</dbReference>
<feature type="domain" description="Calcineurin-like phosphoesterase" evidence="3">
    <location>
        <begin position="8"/>
        <end position="206"/>
    </location>
</feature>
<dbReference type="GO" id="GO:0009166">
    <property type="term" value="P:nucleotide catabolic process"/>
    <property type="evidence" value="ECO:0007669"/>
    <property type="project" value="InterPro"/>
</dbReference>
<dbReference type="PANTHER" id="PTHR11575:SF23">
    <property type="entry name" value="5-NUCLEOTIDASE FAMILY PROTEIN"/>
    <property type="match status" value="1"/>
</dbReference>
<dbReference type="PRINTS" id="PR01607">
    <property type="entry name" value="APYRASEFAMLY"/>
</dbReference>
<evidence type="ECO:0000256" key="1">
    <source>
        <dbReference type="ARBA" id="ARBA00022729"/>
    </source>
</evidence>
<keyword evidence="6" id="KW-1185">Reference proteome</keyword>
<dbReference type="GO" id="GO:0000166">
    <property type="term" value="F:nucleotide binding"/>
    <property type="evidence" value="ECO:0007669"/>
    <property type="project" value="UniProtKB-KW"/>
</dbReference>
<dbReference type="Pfam" id="PF00149">
    <property type="entry name" value="Metallophos"/>
    <property type="match status" value="1"/>
</dbReference>
<dbReference type="InterPro" id="IPR008334">
    <property type="entry name" value="5'-Nucleotdase_C"/>
</dbReference>
<evidence type="ECO:0000313" key="6">
    <source>
        <dbReference type="Proteomes" id="UP000717624"/>
    </source>
</evidence>
<dbReference type="Proteomes" id="UP000717624">
    <property type="component" value="Unassembled WGS sequence"/>
</dbReference>
<reference evidence="5" key="1">
    <citation type="submission" date="2021-01" db="EMBL/GenBank/DDBJ databases">
        <title>Genomic Encyclopedia of Type Strains, Phase IV (KMG-IV): sequencing the most valuable type-strain genomes for metagenomic binning, comparative biology and taxonomic classification.</title>
        <authorList>
            <person name="Goeker M."/>
        </authorList>
    </citation>
    <scope>NUCLEOTIDE SEQUENCE</scope>
    <source>
        <strain evidence="5">DSM 25523</strain>
    </source>
</reference>
<evidence type="ECO:0000259" key="3">
    <source>
        <dbReference type="Pfam" id="PF00149"/>
    </source>
</evidence>
<comment type="caution">
    <text evidence="5">The sequence shown here is derived from an EMBL/GenBank/DDBJ whole genome shotgun (WGS) entry which is preliminary data.</text>
</comment>